<evidence type="ECO:0000256" key="4">
    <source>
        <dbReference type="ARBA" id="ARBA00022767"/>
    </source>
</evidence>
<reference evidence="14" key="1">
    <citation type="submission" date="2020-06" db="EMBL/GenBank/DDBJ databases">
        <title>WGS assembly of Ceratodon purpureus strain R40.</title>
        <authorList>
            <person name="Carey S.B."/>
            <person name="Jenkins J."/>
            <person name="Shu S."/>
            <person name="Lovell J.T."/>
            <person name="Sreedasyam A."/>
            <person name="Maumus F."/>
            <person name="Tiley G.P."/>
            <person name="Fernandez-Pozo N."/>
            <person name="Barry K."/>
            <person name="Chen C."/>
            <person name="Wang M."/>
            <person name="Lipzen A."/>
            <person name="Daum C."/>
            <person name="Saski C.A."/>
            <person name="Payton A.C."/>
            <person name="Mcbreen J.C."/>
            <person name="Conrad R.E."/>
            <person name="Kollar L.M."/>
            <person name="Olsson S."/>
            <person name="Huttunen S."/>
            <person name="Landis J.B."/>
            <person name="Wickett N.J."/>
            <person name="Johnson M.G."/>
            <person name="Rensing S.A."/>
            <person name="Grimwood J."/>
            <person name="Schmutz J."/>
            <person name="Mcdaniel S.F."/>
        </authorList>
    </citation>
    <scope>NUCLEOTIDE SEQUENCE</scope>
    <source>
        <strain evidence="14">R40</strain>
    </source>
</reference>
<dbReference type="PROSITE" id="PS50095">
    <property type="entry name" value="PLAT"/>
    <property type="match status" value="1"/>
</dbReference>
<feature type="domain" description="Lipoxygenase" evidence="13">
    <location>
        <begin position="224"/>
        <end position="935"/>
    </location>
</feature>
<dbReference type="InterPro" id="IPR036392">
    <property type="entry name" value="PLAT/LH2_dom_sf"/>
</dbReference>
<dbReference type="InterPro" id="IPR000907">
    <property type="entry name" value="LipOase"/>
</dbReference>
<dbReference type="InterPro" id="IPR027433">
    <property type="entry name" value="Lipoxygenase_dom_3"/>
</dbReference>
<dbReference type="InterPro" id="IPR036226">
    <property type="entry name" value="LipOase_C_sf"/>
</dbReference>
<dbReference type="PRINTS" id="PR00468">
    <property type="entry name" value="PLTLPOXGNASE"/>
</dbReference>
<comment type="caution">
    <text evidence="14">The sequence shown here is derived from an EMBL/GenBank/DDBJ whole genome shotgun (WGS) entry which is preliminary data.</text>
</comment>
<keyword evidence="3" id="KW-0479">Metal-binding</keyword>
<keyword evidence="4" id="KW-0925">Oxylipin biosynthesis</keyword>
<dbReference type="GO" id="GO:0034440">
    <property type="term" value="P:lipid oxidation"/>
    <property type="evidence" value="ECO:0007669"/>
    <property type="project" value="InterPro"/>
</dbReference>
<dbReference type="Gene3D" id="4.10.372.10">
    <property type="entry name" value="Lipoxygenase-1, Domain 3"/>
    <property type="match status" value="1"/>
</dbReference>
<dbReference type="SUPFAM" id="SSF48484">
    <property type="entry name" value="Lipoxigenase"/>
    <property type="match status" value="1"/>
</dbReference>
<evidence type="ECO:0008006" key="16">
    <source>
        <dbReference type="Google" id="ProtNLM"/>
    </source>
</evidence>
<keyword evidence="9" id="KW-0275">Fatty acid biosynthesis</keyword>
<dbReference type="SMART" id="SM00308">
    <property type="entry name" value="LH2"/>
    <property type="match status" value="1"/>
</dbReference>
<feature type="region of interest" description="Disordered" evidence="11">
    <location>
        <begin position="271"/>
        <end position="309"/>
    </location>
</feature>
<dbReference type="GO" id="GO:0006633">
    <property type="term" value="P:fatty acid biosynthetic process"/>
    <property type="evidence" value="ECO:0007669"/>
    <property type="project" value="UniProtKB-KW"/>
</dbReference>
<evidence type="ECO:0000313" key="14">
    <source>
        <dbReference type="EMBL" id="KAG0589217.1"/>
    </source>
</evidence>
<gene>
    <name evidence="14" type="ORF">KC19_1G005100</name>
</gene>
<dbReference type="Proteomes" id="UP000822688">
    <property type="component" value="Chromosome 1"/>
</dbReference>
<keyword evidence="5" id="KW-0276">Fatty acid metabolism</keyword>
<dbReference type="Pfam" id="PF00305">
    <property type="entry name" value="Lipoxygenase"/>
    <property type="match status" value="1"/>
</dbReference>
<keyword evidence="8" id="KW-0443">Lipid metabolism</keyword>
<evidence type="ECO:0000256" key="1">
    <source>
        <dbReference type="ARBA" id="ARBA00009419"/>
    </source>
</evidence>
<dbReference type="GO" id="GO:0031408">
    <property type="term" value="P:oxylipin biosynthetic process"/>
    <property type="evidence" value="ECO:0007669"/>
    <property type="project" value="UniProtKB-KW"/>
</dbReference>
<evidence type="ECO:0000256" key="3">
    <source>
        <dbReference type="ARBA" id="ARBA00022723"/>
    </source>
</evidence>
<dbReference type="PROSITE" id="PS51393">
    <property type="entry name" value="LIPOXYGENASE_3"/>
    <property type="match status" value="1"/>
</dbReference>
<keyword evidence="7" id="KW-0560">Oxidoreductase</keyword>
<dbReference type="AlphaFoldDB" id="A0A8T0J108"/>
<keyword evidence="6" id="KW-0223">Dioxygenase</keyword>
<dbReference type="Gene3D" id="2.60.60.20">
    <property type="entry name" value="PLAT/LH2 domain"/>
    <property type="match status" value="1"/>
</dbReference>
<evidence type="ECO:0000256" key="10">
    <source>
        <dbReference type="PROSITE-ProRule" id="PRU00152"/>
    </source>
</evidence>
<comment type="caution">
    <text evidence="10">Lacks conserved residue(s) required for the propagation of feature annotation.</text>
</comment>
<dbReference type="InterPro" id="IPR001246">
    <property type="entry name" value="LipOase_plant"/>
</dbReference>
<sequence>MLLNPFKTGATSTSSLRGASTARNGVVVRKFGRPELVQIRAMAGEGEGRLQSSTKSMSGKLGSMVGSVLGRSKSDDGNQGMVKYKGTIVVMKKLLALDLMDRRADIQDDASELRGKHISVQLVGNDVDPKTEKTLMSNPTIIEGWVTKLDTIASQNYSFKMEFSVPREMGVPGAILVRNDHPNEFLLVSFSLTLDDSREIHYMTNSWVYNTSKTGARIFFQNKAYLPDDTPAPLRDLREKELRLLRGDGSGMREPSDRIFDYDIYNDLGNPDKDHKLERPNLGGNEEYPYPRRCRTGRPPSKTSPEYESLPQPVLGQLEFYVPRDEAFERVKNSDFKADTARSLGHSASTKIGSWTGSITKETSFDSMASIKKLYAPRGADLGGLNNLLPDKEDIPKKYQNPFVFLQEVIKPDGEWNTPFQYPLPGILQADENAWQTNEQFAREFLAGLNPVVISLVKEFPLKSGLDPKEFGDPTSAIAAHHIEGYLEGLSIEQALSEKKLFVADYHDAYLPFVERINAQENSKTYATRALFFLSSDDTLKVLALELVLPPQTPGGAKKSMVFTPPADTSKPDYLWETARAHVANNDIVAHQVFSHWTNCHAVTEPVILATNRHLSKLHPIHHLMAPHLKSTLFINQGARGKLIAAGGTIECTFTPRAYSMRMASAHYKQAWTFNSQALPNDLIARGMAVADPSAKHGIKLVVKDYPYAADGLEIWDAIKSWNAEYVDIYYKDDAAVLNDAELQNWWWEIRNKGHEDKKDSEGWPELNSKSSLVEILTTMQWIPSCQHAAVNFGQYAYAGFMPHHPTMTRRLFPDEGTQEWDAMKKDQEKFYLSTISDVISATRTMSVYEILSSHSPNEIYIGDRDQNWIEDDKVDEAFKRFSAKLADIDELIKSRNSDTSLKNRLGAAKLPYELLRPKSKQGVTAKGIPNSITI</sequence>
<dbReference type="GO" id="GO:0016702">
    <property type="term" value="F:oxidoreductase activity, acting on single donors with incorporation of molecular oxygen, incorporation of two atoms of oxygen"/>
    <property type="evidence" value="ECO:0007669"/>
    <property type="project" value="InterPro"/>
</dbReference>
<evidence type="ECO:0000259" key="12">
    <source>
        <dbReference type="PROSITE" id="PS50095"/>
    </source>
</evidence>
<name>A0A8T0J108_CERPU</name>
<protein>
    <recommendedName>
        <fullName evidence="16">Lipoxygenase</fullName>
    </recommendedName>
</protein>
<dbReference type="GO" id="GO:0046872">
    <property type="term" value="F:metal ion binding"/>
    <property type="evidence" value="ECO:0007669"/>
    <property type="project" value="UniProtKB-KW"/>
</dbReference>
<evidence type="ECO:0000256" key="11">
    <source>
        <dbReference type="SAM" id="MobiDB-lite"/>
    </source>
</evidence>
<keyword evidence="15" id="KW-1185">Reference proteome</keyword>
<evidence type="ECO:0000259" key="13">
    <source>
        <dbReference type="PROSITE" id="PS51393"/>
    </source>
</evidence>
<evidence type="ECO:0000256" key="5">
    <source>
        <dbReference type="ARBA" id="ARBA00022832"/>
    </source>
</evidence>
<comment type="similarity">
    <text evidence="1">Belongs to the lipoxygenase family.</text>
</comment>
<dbReference type="Gene3D" id="1.20.245.10">
    <property type="entry name" value="Lipoxygenase-1, Domain 5"/>
    <property type="match status" value="1"/>
</dbReference>
<dbReference type="EMBL" id="CM026421">
    <property type="protein sequence ID" value="KAG0589218.1"/>
    <property type="molecule type" value="Genomic_DNA"/>
</dbReference>
<organism evidence="14 15">
    <name type="scientific">Ceratodon purpureus</name>
    <name type="common">Fire moss</name>
    <name type="synonym">Dicranum purpureum</name>
    <dbReference type="NCBI Taxonomy" id="3225"/>
    <lineage>
        <taxon>Eukaryota</taxon>
        <taxon>Viridiplantae</taxon>
        <taxon>Streptophyta</taxon>
        <taxon>Embryophyta</taxon>
        <taxon>Bryophyta</taxon>
        <taxon>Bryophytina</taxon>
        <taxon>Bryopsida</taxon>
        <taxon>Dicranidae</taxon>
        <taxon>Pseudoditrichales</taxon>
        <taxon>Ditrichaceae</taxon>
        <taxon>Ceratodon</taxon>
    </lineage>
</organism>
<evidence type="ECO:0000256" key="2">
    <source>
        <dbReference type="ARBA" id="ARBA00022516"/>
    </source>
</evidence>
<proteinExistence type="inferred from homology"/>
<dbReference type="Gene3D" id="3.10.450.60">
    <property type="match status" value="1"/>
</dbReference>
<evidence type="ECO:0000256" key="7">
    <source>
        <dbReference type="ARBA" id="ARBA00023002"/>
    </source>
</evidence>
<evidence type="ECO:0000256" key="6">
    <source>
        <dbReference type="ARBA" id="ARBA00022964"/>
    </source>
</evidence>
<evidence type="ECO:0000256" key="9">
    <source>
        <dbReference type="ARBA" id="ARBA00023160"/>
    </source>
</evidence>
<keyword evidence="2" id="KW-0444">Lipid biosynthesis</keyword>
<dbReference type="InterPro" id="IPR013819">
    <property type="entry name" value="LipOase_C"/>
</dbReference>
<feature type="domain" description="PLAT" evidence="12">
    <location>
        <begin position="100"/>
        <end position="222"/>
    </location>
</feature>
<evidence type="ECO:0000313" key="15">
    <source>
        <dbReference type="Proteomes" id="UP000822688"/>
    </source>
</evidence>
<evidence type="ECO:0000256" key="8">
    <source>
        <dbReference type="ARBA" id="ARBA00023098"/>
    </source>
</evidence>
<dbReference type="InterPro" id="IPR001024">
    <property type="entry name" value="PLAT/LH2_dom"/>
</dbReference>
<dbReference type="EMBL" id="CM026421">
    <property type="protein sequence ID" value="KAG0589217.1"/>
    <property type="molecule type" value="Genomic_DNA"/>
</dbReference>
<dbReference type="SUPFAM" id="SSF49723">
    <property type="entry name" value="Lipase/lipooxygenase domain (PLAT/LH2 domain)"/>
    <property type="match status" value="1"/>
</dbReference>
<dbReference type="Gene3D" id="4.10.375.10">
    <property type="entry name" value="Lipoxygenase-1, Domain 2"/>
    <property type="match status" value="1"/>
</dbReference>
<dbReference type="PANTHER" id="PTHR11771">
    <property type="entry name" value="LIPOXYGENASE"/>
    <property type="match status" value="1"/>
</dbReference>
<dbReference type="PRINTS" id="PR00087">
    <property type="entry name" value="LIPOXYGENASE"/>
</dbReference>
<accession>A0A8T0J108</accession>